<dbReference type="InterPro" id="IPR001347">
    <property type="entry name" value="SIS_dom"/>
</dbReference>
<gene>
    <name evidence="5" type="ORF">H9895_02195</name>
</gene>
<proteinExistence type="predicted"/>
<dbReference type="PANTHER" id="PTHR30514:SF18">
    <property type="entry name" value="RPIR-FAMILY TRANSCRIPTIONAL REGULATOR"/>
    <property type="match status" value="1"/>
</dbReference>
<sequence length="285" mass="32857">MVKQNIEKHFNRLTKKQRIVANYVLHHPSFVSTHAAKKVGERIGTSETTVLRFCTEIGLEGYAHLQKELTMYLFEQSSSASTLGKYLSQGLQAQPTDNLWQKTIQKDIERMEKMAQFISAEKFSEATRKLHEAKDIYIIGTDASKYAASWLAFILNLIRPNVFEMPLETHAKIRTLQKMDEKSLVIIISQHRYAKETLQMAEWLQGQNVDMLGITDSNVAPLHEFVPFTFVLEQVEQSTIDLMPLLTIFLNALVSGMTTYDPAYYEARKINFDKIEQQFILNKWS</sequence>
<dbReference type="Pfam" id="PF01418">
    <property type="entry name" value="HTH_6"/>
    <property type="match status" value="1"/>
</dbReference>
<keyword evidence="1" id="KW-0805">Transcription regulation</keyword>
<dbReference type="GO" id="GO:0097367">
    <property type="term" value="F:carbohydrate derivative binding"/>
    <property type="evidence" value="ECO:0007669"/>
    <property type="project" value="InterPro"/>
</dbReference>
<dbReference type="CDD" id="cd05013">
    <property type="entry name" value="SIS_RpiR"/>
    <property type="match status" value="1"/>
</dbReference>
<accession>A0A9D1TJP2</accession>
<feature type="domain" description="HTH rpiR-type" evidence="4">
    <location>
        <begin position="1"/>
        <end position="76"/>
    </location>
</feature>
<evidence type="ECO:0000259" key="4">
    <source>
        <dbReference type="PROSITE" id="PS51071"/>
    </source>
</evidence>
<comment type="caution">
    <text evidence="5">The sequence shown here is derived from an EMBL/GenBank/DDBJ whole genome shotgun (WGS) entry which is preliminary data.</text>
</comment>
<reference evidence="5" key="1">
    <citation type="journal article" date="2021" name="PeerJ">
        <title>Extensive microbial diversity within the chicken gut microbiome revealed by metagenomics and culture.</title>
        <authorList>
            <person name="Gilroy R."/>
            <person name="Ravi A."/>
            <person name="Getino M."/>
            <person name="Pursley I."/>
            <person name="Horton D.L."/>
            <person name="Alikhan N.F."/>
            <person name="Baker D."/>
            <person name="Gharbi K."/>
            <person name="Hall N."/>
            <person name="Watson M."/>
            <person name="Adriaenssens E.M."/>
            <person name="Foster-Nyarko E."/>
            <person name="Jarju S."/>
            <person name="Secka A."/>
            <person name="Antonio M."/>
            <person name="Oren A."/>
            <person name="Chaudhuri R.R."/>
            <person name="La Ragione R."/>
            <person name="Hildebrand F."/>
            <person name="Pallen M.J."/>
        </authorList>
    </citation>
    <scope>NUCLEOTIDE SEQUENCE</scope>
    <source>
        <strain evidence="5">CHK169-2315</strain>
    </source>
</reference>
<evidence type="ECO:0000256" key="3">
    <source>
        <dbReference type="ARBA" id="ARBA00023163"/>
    </source>
</evidence>
<dbReference type="InterPro" id="IPR036388">
    <property type="entry name" value="WH-like_DNA-bd_sf"/>
</dbReference>
<dbReference type="AlphaFoldDB" id="A0A9D1TJP2"/>
<dbReference type="Pfam" id="PF01380">
    <property type="entry name" value="SIS"/>
    <property type="match status" value="1"/>
</dbReference>
<keyword evidence="3" id="KW-0804">Transcription</keyword>
<dbReference type="InterPro" id="IPR000281">
    <property type="entry name" value="HTH_RpiR"/>
</dbReference>
<dbReference type="Proteomes" id="UP000823937">
    <property type="component" value="Unassembled WGS sequence"/>
</dbReference>
<reference evidence="5" key="2">
    <citation type="submission" date="2021-04" db="EMBL/GenBank/DDBJ databases">
        <authorList>
            <person name="Gilroy R."/>
        </authorList>
    </citation>
    <scope>NUCLEOTIDE SEQUENCE</scope>
    <source>
        <strain evidence="5">CHK169-2315</strain>
    </source>
</reference>
<dbReference type="Gene3D" id="1.10.10.10">
    <property type="entry name" value="Winged helix-like DNA-binding domain superfamily/Winged helix DNA-binding domain"/>
    <property type="match status" value="1"/>
</dbReference>
<dbReference type="GO" id="GO:1901135">
    <property type="term" value="P:carbohydrate derivative metabolic process"/>
    <property type="evidence" value="ECO:0007669"/>
    <property type="project" value="InterPro"/>
</dbReference>
<dbReference type="SUPFAM" id="SSF46689">
    <property type="entry name" value="Homeodomain-like"/>
    <property type="match status" value="1"/>
</dbReference>
<dbReference type="GO" id="GO:0003700">
    <property type="term" value="F:DNA-binding transcription factor activity"/>
    <property type="evidence" value="ECO:0007669"/>
    <property type="project" value="InterPro"/>
</dbReference>
<evidence type="ECO:0000313" key="6">
    <source>
        <dbReference type="Proteomes" id="UP000823937"/>
    </source>
</evidence>
<protein>
    <submittedName>
        <fullName evidence="5">MurR/RpiR family transcriptional regulator</fullName>
    </submittedName>
</protein>
<dbReference type="PROSITE" id="PS51071">
    <property type="entry name" value="HTH_RPIR"/>
    <property type="match status" value="1"/>
</dbReference>
<evidence type="ECO:0000256" key="1">
    <source>
        <dbReference type="ARBA" id="ARBA00023015"/>
    </source>
</evidence>
<dbReference type="InterPro" id="IPR046348">
    <property type="entry name" value="SIS_dom_sf"/>
</dbReference>
<dbReference type="SUPFAM" id="SSF53697">
    <property type="entry name" value="SIS domain"/>
    <property type="match status" value="1"/>
</dbReference>
<name>A0A9D1TJP2_9BACI</name>
<dbReference type="EMBL" id="DXHX01000028">
    <property type="protein sequence ID" value="HIV73873.1"/>
    <property type="molecule type" value="Genomic_DNA"/>
</dbReference>
<dbReference type="InterPro" id="IPR035472">
    <property type="entry name" value="RpiR-like_SIS"/>
</dbReference>
<organism evidence="5 6">
    <name type="scientific">Candidatus Pseudogracilibacillus intestinigallinarum</name>
    <dbReference type="NCBI Taxonomy" id="2838742"/>
    <lineage>
        <taxon>Bacteria</taxon>
        <taxon>Bacillati</taxon>
        <taxon>Bacillota</taxon>
        <taxon>Bacilli</taxon>
        <taxon>Bacillales</taxon>
        <taxon>Bacillaceae</taxon>
        <taxon>Pseudogracilibacillus</taxon>
    </lineage>
</organism>
<keyword evidence="2" id="KW-0238">DNA-binding</keyword>
<evidence type="ECO:0000256" key="2">
    <source>
        <dbReference type="ARBA" id="ARBA00023125"/>
    </source>
</evidence>
<dbReference type="InterPro" id="IPR009057">
    <property type="entry name" value="Homeodomain-like_sf"/>
</dbReference>
<dbReference type="GO" id="GO:0003677">
    <property type="term" value="F:DNA binding"/>
    <property type="evidence" value="ECO:0007669"/>
    <property type="project" value="UniProtKB-KW"/>
</dbReference>
<evidence type="ECO:0000313" key="5">
    <source>
        <dbReference type="EMBL" id="HIV73873.1"/>
    </source>
</evidence>
<dbReference type="Gene3D" id="3.40.50.10490">
    <property type="entry name" value="Glucose-6-phosphate isomerase like protein, domain 1"/>
    <property type="match status" value="1"/>
</dbReference>
<dbReference type="InterPro" id="IPR047640">
    <property type="entry name" value="RpiR-like"/>
</dbReference>
<dbReference type="PANTHER" id="PTHR30514">
    <property type="entry name" value="GLUCOKINASE"/>
    <property type="match status" value="1"/>
</dbReference>